<dbReference type="EMBL" id="VIWT01000008">
    <property type="protein sequence ID" value="TWF71709.1"/>
    <property type="molecule type" value="Genomic_DNA"/>
</dbReference>
<accession>A0A561SA05</accession>
<dbReference type="Proteomes" id="UP000317940">
    <property type="component" value="Unassembled WGS sequence"/>
</dbReference>
<reference evidence="1 2" key="1">
    <citation type="submission" date="2019-06" db="EMBL/GenBank/DDBJ databases">
        <title>Sequencing the genomes of 1000 actinobacteria strains.</title>
        <authorList>
            <person name="Klenk H.-P."/>
        </authorList>
    </citation>
    <scope>NUCLEOTIDE SEQUENCE [LARGE SCALE GENOMIC DNA]</scope>
    <source>
        <strain evidence="1 2">DSM 44826</strain>
    </source>
</reference>
<evidence type="ECO:0000313" key="1">
    <source>
        <dbReference type="EMBL" id="TWF71709.1"/>
    </source>
</evidence>
<dbReference type="AlphaFoldDB" id="A0A561SA05"/>
<sequence>MTYPPKGLEQALADDRAGVVCGDTYDHDTETTHSGPDGEGWRCVHCGAEGFEPREPAIGPDGLTDRERGLLEVAQGAAARLNGLLAERSSHLRYNVLLSAAPPAVHGAREAGRG</sequence>
<organism evidence="1 2">
    <name type="scientific">Kitasatospora viridis</name>
    <dbReference type="NCBI Taxonomy" id="281105"/>
    <lineage>
        <taxon>Bacteria</taxon>
        <taxon>Bacillati</taxon>
        <taxon>Actinomycetota</taxon>
        <taxon>Actinomycetes</taxon>
        <taxon>Kitasatosporales</taxon>
        <taxon>Streptomycetaceae</taxon>
        <taxon>Kitasatospora</taxon>
    </lineage>
</organism>
<dbReference type="RefSeq" id="WP_145911507.1">
    <property type="nucleotide sequence ID" value="NZ_BAAAMZ010000022.1"/>
</dbReference>
<protein>
    <submittedName>
        <fullName evidence="1">Uncharacterized protein</fullName>
    </submittedName>
</protein>
<keyword evidence="2" id="KW-1185">Reference proteome</keyword>
<gene>
    <name evidence="1" type="ORF">FHX73_1880</name>
</gene>
<proteinExistence type="predicted"/>
<evidence type="ECO:0000313" key="2">
    <source>
        <dbReference type="Proteomes" id="UP000317940"/>
    </source>
</evidence>
<name>A0A561SA05_9ACTN</name>
<comment type="caution">
    <text evidence="1">The sequence shown here is derived from an EMBL/GenBank/DDBJ whole genome shotgun (WGS) entry which is preliminary data.</text>
</comment>